<proteinExistence type="predicted"/>
<dbReference type="EMBL" id="MWBO01000044">
    <property type="protein sequence ID" value="OQA52133.1"/>
    <property type="molecule type" value="Genomic_DNA"/>
</dbReference>
<evidence type="ECO:0000313" key="2">
    <source>
        <dbReference type="EMBL" id="OQA52133.1"/>
    </source>
</evidence>
<keyword evidence="1" id="KW-0472">Membrane</keyword>
<gene>
    <name evidence="2" type="ORF">BWY43_00617</name>
</gene>
<reference evidence="2" key="1">
    <citation type="submission" date="2017-02" db="EMBL/GenBank/DDBJ databases">
        <title>Delving into the versatile metabolic prowess of the omnipresent phylum Bacteroidetes.</title>
        <authorList>
            <person name="Nobu M.K."/>
            <person name="Mei R."/>
            <person name="Narihiro T."/>
            <person name="Kuroda K."/>
            <person name="Liu W.-T."/>
        </authorList>
    </citation>
    <scope>NUCLEOTIDE SEQUENCE</scope>
    <source>
        <strain evidence="2">ADurb.Bin280</strain>
    </source>
</reference>
<organism evidence="2">
    <name type="scientific">candidate division WS2 bacterium ADurb.Bin280</name>
    <dbReference type="NCBI Taxonomy" id="1852829"/>
    <lineage>
        <taxon>Bacteria</taxon>
        <taxon>candidate division WS2</taxon>
    </lineage>
</organism>
<evidence type="ECO:0000256" key="1">
    <source>
        <dbReference type="SAM" id="Phobius"/>
    </source>
</evidence>
<feature type="transmembrane region" description="Helical" evidence="1">
    <location>
        <begin position="61"/>
        <end position="83"/>
    </location>
</feature>
<name>A0A1V5SD00_9BACT</name>
<dbReference type="Proteomes" id="UP000485367">
    <property type="component" value="Unassembled WGS sequence"/>
</dbReference>
<sequence>MKNKLNNLLYPAIIIFVAAVNILLWYFLRTKDLQLMTVVFALVWIDLVLAIFVLKKQASIFYLLISAAFLLEMVALINVYYVMERFL</sequence>
<keyword evidence="1" id="KW-0812">Transmembrane</keyword>
<comment type="caution">
    <text evidence="2">The sequence shown here is derived from an EMBL/GenBank/DDBJ whole genome shotgun (WGS) entry which is preliminary data.</text>
</comment>
<accession>A0A1V5SD00</accession>
<feature type="transmembrane region" description="Helical" evidence="1">
    <location>
        <begin position="33"/>
        <end position="54"/>
    </location>
</feature>
<feature type="transmembrane region" description="Helical" evidence="1">
    <location>
        <begin position="7"/>
        <end position="27"/>
    </location>
</feature>
<dbReference type="AlphaFoldDB" id="A0A1V5SD00"/>
<keyword evidence="1" id="KW-1133">Transmembrane helix</keyword>
<protein>
    <submittedName>
        <fullName evidence="2">Uncharacterized protein</fullName>
    </submittedName>
</protein>